<protein>
    <submittedName>
        <fullName evidence="7">ABC-type uncharacterized transport system, permease component</fullName>
    </submittedName>
</protein>
<name>A0A378XFE6_9BURK</name>
<evidence type="ECO:0000313" key="8">
    <source>
        <dbReference type="Proteomes" id="UP000254603"/>
    </source>
</evidence>
<reference evidence="7 8" key="1">
    <citation type="submission" date="2018-06" db="EMBL/GenBank/DDBJ databases">
        <authorList>
            <consortium name="Pathogen Informatics"/>
            <person name="Doyle S."/>
        </authorList>
    </citation>
    <scope>NUCLEOTIDE SEQUENCE [LARGE SCALE GENOMIC DNA]</scope>
    <source>
        <strain evidence="7 8">NCTC11997</strain>
    </source>
</reference>
<evidence type="ECO:0000256" key="1">
    <source>
        <dbReference type="ARBA" id="ARBA00004141"/>
    </source>
</evidence>
<dbReference type="EMBL" id="CP065725">
    <property type="protein sequence ID" value="QPT40771.1"/>
    <property type="molecule type" value="Genomic_DNA"/>
</dbReference>
<keyword evidence="9" id="KW-1185">Reference proteome</keyword>
<evidence type="ECO:0000256" key="3">
    <source>
        <dbReference type="ARBA" id="ARBA00022989"/>
    </source>
</evidence>
<sequence length="109" mass="11975">MKNKKYLWFLIAPAAAFFCAFWLLPIIQLFFIGAGPDKATGQMSYLVAVTSPQYLKSLWNTVWVSVLTSILAIVLAGASASLCQDSCHPLNLNQESGKDTIYGPLFTRA</sequence>
<dbReference type="STRING" id="1122619.GCA_000373745_02541"/>
<dbReference type="GO" id="GO:0016020">
    <property type="term" value="C:membrane"/>
    <property type="evidence" value="ECO:0007669"/>
    <property type="project" value="UniProtKB-SubCell"/>
</dbReference>
<keyword evidence="4 5" id="KW-0472">Membrane</keyword>
<dbReference type="Gene3D" id="1.10.3720.10">
    <property type="entry name" value="MetI-like"/>
    <property type="match status" value="1"/>
</dbReference>
<dbReference type="Proteomes" id="UP000254603">
    <property type="component" value="Unassembled WGS sequence"/>
</dbReference>
<reference evidence="6 9" key="2">
    <citation type="submission" date="2020-12" db="EMBL/GenBank/DDBJ databases">
        <title>FDA dAtabase for Regulatory Grade micrObial Sequences (FDA-ARGOS): Supporting development and validation of Infectious Disease Dx tests.</title>
        <authorList>
            <person name="Sproer C."/>
            <person name="Gronow S."/>
            <person name="Severitt S."/>
            <person name="Schroder I."/>
            <person name="Tallon L."/>
            <person name="Sadzewicz L."/>
            <person name="Zhao X."/>
            <person name="Boylan J."/>
            <person name="Ott S."/>
            <person name="Bowen H."/>
            <person name="Vavikolanu K."/>
            <person name="Mehta A."/>
            <person name="Aluvathingal J."/>
            <person name="Nadendla S."/>
            <person name="Lowell S."/>
            <person name="Myers T."/>
            <person name="Yan Y."/>
            <person name="Sichtig H."/>
        </authorList>
    </citation>
    <scope>NUCLEOTIDE SEQUENCE [LARGE SCALE GENOMIC DNA]</scope>
    <source>
        <strain evidence="6 9">FDAARGOS_872</strain>
    </source>
</reference>
<evidence type="ECO:0000313" key="9">
    <source>
        <dbReference type="Proteomes" id="UP000594903"/>
    </source>
</evidence>
<gene>
    <name evidence="6" type="ORF">I6G29_04135</name>
    <name evidence="7" type="ORF">NCTC11997_00878</name>
</gene>
<evidence type="ECO:0000256" key="2">
    <source>
        <dbReference type="ARBA" id="ARBA00022692"/>
    </source>
</evidence>
<proteinExistence type="predicted"/>
<dbReference type="AlphaFoldDB" id="A0A378XFE6"/>
<evidence type="ECO:0000256" key="4">
    <source>
        <dbReference type="ARBA" id="ARBA00023136"/>
    </source>
</evidence>
<dbReference type="RefSeq" id="WP_018575720.1">
    <property type="nucleotide sequence ID" value="NZ_CP065725.1"/>
</dbReference>
<dbReference type="InterPro" id="IPR035906">
    <property type="entry name" value="MetI-like_sf"/>
</dbReference>
<feature type="transmembrane region" description="Helical" evidence="5">
    <location>
        <begin position="62"/>
        <end position="83"/>
    </location>
</feature>
<dbReference type="EMBL" id="UGSB01000001">
    <property type="protein sequence ID" value="SUA52693.1"/>
    <property type="molecule type" value="Genomic_DNA"/>
</dbReference>
<evidence type="ECO:0000256" key="5">
    <source>
        <dbReference type="SAM" id="Phobius"/>
    </source>
</evidence>
<evidence type="ECO:0000313" key="7">
    <source>
        <dbReference type="EMBL" id="SUA52693.1"/>
    </source>
</evidence>
<evidence type="ECO:0000313" key="6">
    <source>
        <dbReference type="EMBL" id="QPT40771.1"/>
    </source>
</evidence>
<dbReference type="OrthoDB" id="3810889at2"/>
<keyword evidence="2 5" id="KW-0812">Transmembrane</keyword>
<accession>A0A378XFE6</accession>
<dbReference type="SUPFAM" id="SSF161098">
    <property type="entry name" value="MetI-like"/>
    <property type="match status" value="1"/>
</dbReference>
<dbReference type="Proteomes" id="UP000594903">
    <property type="component" value="Chromosome"/>
</dbReference>
<comment type="subcellular location">
    <subcellularLocation>
        <location evidence="1">Membrane</location>
        <topology evidence="1">Multi-pass membrane protein</topology>
    </subcellularLocation>
</comment>
<keyword evidence="3 5" id="KW-1133">Transmembrane helix</keyword>
<feature type="transmembrane region" description="Helical" evidence="5">
    <location>
        <begin position="7"/>
        <end position="34"/>
    </location>
</feature>
<organism evidence="7 8">
    <name type="scientific">Oligella ureolytica</name>
    <dbReference type="NCBI Taxonomy" id="90244"/>
    <lineage>
        <taxon>Bacteria</taxon>
        <taxon>Pseudomonadati</taxon>
        <taxon>Pseudomonadota</taxon>
        <taxon>Betaproteobacteria</taxon>
        <taxon>Burkholderiales</taxon>
        <taxon>Alcaligenaceae</taxon>
        <taxon>Oligella</taxon>
    </lineage>
</organism>